<dbReference type="EMBL" id="JAUTDP010000019">
    <property type="protein sequence ID" value="KAK3386376.1"/>
    <property type="molecule type" value="Genomic_DNA"/>
</dbReference>
<accession>A0AAE0U0I7</accession>
<feature type="compositionally biased region" description="Basic and acidic residues" evidence="1">
    <location>
        <begin position="517"/>
        <end position="526"/>
    </location>
</feature>
<feature type="region of interest" description="Disordered" evidence="1">
    <location>
        <begin position="406"/>
        <end position="526"/>
    </location>
</feature>
<proteinExistence type="predicted"/>
<gene>
    <name evidence="2" type="ORF">B0T20DRAFT_111736</name>
</gene>
<reference evidence="2" key="1">
    <citation type="journal article" date="2023" name="Mol. Phylogenet. Evol.">
        <title>Genome-scale phylogeny and comparative genomics of the fungal order Sordariales.</title>
        <authorList>
            <person name="Hensen N."/>
            <person name="Bonometti L."/>
            <person name="Westerberg I."/>
            <person name="Brannstrom I.O."/>
            <person name="Guillou S."/>
            <person name="Cros-Aarteil S."/>
            <person name="Calhoun S."/>
            <person name="Haridas S."/>
            <person name="Kuo A."/>
            <person name="Mondo S."/>
            <person name="Pangilinan J."/>
            <person name="Riley R."/>
            <person name="LaButti K."/>
            <person name="Andreopoulos B."/>
            <person name="Lipzen A."/>
            <person name="Chen C."/>
            <person name="Yan M."/>
            <person name="Daum C."/>
            <person name="Ng V."/>
            <person name="Clum A."/>
            <person name="Steindorff A."/>
            <person name="Ohm R.A."/>
            <person name="Martin F."/>
            <person name="Silar P."/>
            <person name="Natvig D.O."/>
            <person name="Lalanne C."/>
            <person name="Gautier V."/>
            <person name="Ament-Velasquez S.L."/>
            <person name="Kruys A."/>
            <person name="Hutchinson M.I."/>
            <person name="Powell A.J."/>
            <person name="Barry K."/>
            <person name="Miller A.N."/>
            <person name="Grigoriev I.V."/>
            <person name="Debuchy R."/>
            <person name="Gladieux P."/>
            <person name="Hiltunen Thoren M."/>
            <person name="Johannesson H."/>
        </authorList>
    </citation>
    <scope>NUCLEOTIDE SEQUENCE</scope>
    <source>
        <strain evidence="2">FGSC 1904</strain>
    </source>
</reference>
<feature type="compositionally biased region" description="Polar residues" evidence="1">
    <location>
        <begin position="438"/>
        <end position="463"/>
    </location>
</feature>
<keyword evidence="3" id="KW-1185">Reference proteome</keyword>
<name>A0AAE0U0I7_SORBR</name>
<protein>
    <submittedName>
        <fullName evidence="2">Uncharacterized protein</fullName>
    </submittedName>
</protein>
<evidence type="ECO:0000313" key="3">
    <source>
        <dbReference type="Proteomes" id="UP001281003"/>
    </source>
</evidence>
<evidence type="ECO:0000256" key="1">
    <source>
        <dbReference type="SAM" id="MobiDB-lite"/>
    </source>
</evidence>
<sequence>MERLRLPSNEFFPSSRASSRDLEDMEYEYYARTIRTSRRQQPLFIDAQPVSPAKAHWVGVLNIARDKLEEKTGEIVSRVLPQQPDIHLSPWNAGIKKKGKTDRGNHYMLYTVTSLPLSDKQQKLQAHSNLLKFNRPVKCESRDSMKRDTTKKHRKLTKYPYEPLPPNFDIYKNYNYRSVHKRRQIACHHRFHQSEELETIPEHKEMRFKKFRLPRVELMDEVKRRQGPRVVVPAPFPATNSTWAMMVGINKPLPALPNATATSTQTKADSGKKVLVLKPAAYKKKTTDARFTIGPATASAPTPSTASSSSTTNNFPQYVTPFTTSITAQIPERPVGRAMAKSYAQVVSGDQVQDASHKKQAAKWHEEESAAKWRAESGPAWKSNFAQRREEAAEVDRRLVEAGIKTLPDLRPNMMAPTQNAAPSSSSTKVSSYKESHTPMTNTPSQSSTTVAPTKRSANSPPNEVSPKKKMRMAKDTSSAVEVPASSSSASSSSSSTVSTTTPFTNKRSWREVVGITRKEWAAGGR</sequence>
<evidence type="ECO:0000313" key="2">
    <source>
        <dbReference type="EMBL" id="KAK3386376.1"/>
    </source>
</evidence>
<dbReference type="AlphaFoldDB" id="A0AAE0U0I7"/>
<comment type="caution">
    <text evidence="2">The sequence shown here is derived from an EMBL/GenBank/DDBJ whole genome shotgun (WGS) entry which is preliminary data.</text>
</comment>
<feature type="compositionally biased region" description="Low complexity" evidence="1">
    <location>
        <begin position="477"/>
        <end position="502"/>
    </location>
</feature>
<reference evidence="2" key="2">
    <citation type="submission" date="2023-07" db="EMBL/GenBank/DDBJ databases">
        <authorList>
            <consortium name="Lawrence Berkeley National Laboratory"/>
            <person name="Haridas S."/>
            <person name="Hensen N."/>
            <person name="Bonometti L."/>
            <person name="Westerberg I."/>
            <person name="Brannstrom I.O."/>
            <person name="Guillou S."/>
            <person name="Cros-Aarteil S."/>
            <person name="Calhoun S."/>
            <person name="Kuo A."/>
            <person name="Mondo S."/>
            <person name="Pangilinan J."/>
            <person name="Riley R."/>
            <person name="LaButti K."/>
            <person name="Andreopoulos B."/>
            <person name="Lipzen A."/>
            <person name="Chen C."/>
            <person name="Yanf M."/>
            <person name="Daum C."/>
            <person name="Ng V."/>
            <person name="Clum A."/>
            <person name="Steindorff A."/>
            <person name="Ohm R."/>
            <person name="Martin F."/>
            <person name="Silar P."/>
            <person name="Natvig D."/>
            <person name="Lalanne C."/>
            <person name="Gautier V."/>
            <person name="Ament-velasquez S.L."/>
            <person name="Kruys A."/>
            <person name="Hutchinson M.I."/>
            <person name="Powell A.J."/>
            <person name="Barry K."/>
            <person name="Miller A.N."/>
            <person name="Grigoriev I.V."/>
            <person name="Debuchy R."/>
            <person name="Gladieux P."/>
            <person name="Thoren M.H."/>
            <person name="Johannesson H."/>
        </authorList>
    </citation>
    <scope>NUCLEOTIDE SEQUENCE</scope>
    <source>
        <strain evidence="2">FGSC 1904</strain>
    </source>
</reference>
<dbReference type="Proteomes" id="UP001281003">
    <property type="component" value="Unassembled WGS sequence"/>
</dbReference>
<feature type="compositionally biased region" description="Low complexity" evidence="1">
    <location>
        <begin position="295"/>
        <end position="312"/>
    </location>
</feature>
<feature type="region of interest" description="Disordered" evidence="1">
    <location>
        <begin position="294"/>
        <end position="313"/>
    </location>
</feature>
<organism evidence="2 3">
    <name type="scientific">Sordaria brevicollis</name>
    <dbReference type="NCBI Taxonomy" id="83679"/>
    <lineage>
        <taxon>Eukaryota</taxon>
        <taxon>Fungi</taxon>
        <taxon>Dikarya</taxon>
        <taxon>Ascomycota</taxon>
        <taxon>Pezizomycotina</taxon>
        <taxon>Sordariomycetes</taxon>
        <taxon>Sordariomycetidae</taxon>
        <taxon>Sordariales</taxon>
        <taxon>Sordariaceae</taxon>
        <taxon>Sordaria</taxon>
    </lineage>
</organism>